<evidence type="ECO:0008006" key="6">
    <source>
        <dbReference type="Google" id="ProtNLM"/>
    </source>
</evidence>
<comment type="subcellular location">
    <subcellularLocation>
        <location evidence="1">Nucleus</location>
    </subcellularLocation>
</comment>
<dbReference type="PANTHER" id="PTHR37534:SF24">
    <property type="entry name" value="MISCELLANEOUS ZN(II)2CYS6 TRANSCRIPTION FACTOR (EUROFUNG)-RELATED"/>
    <property type="match status" value="1"/>
</dbReference>
<dbReference type="GO" id="GO:0005634">
    <property type="term" value="C:nucleus"/>
    <property type="evidence" value="ECO:0007669"/>
    <property type="project" value="UniProtKB-SubCell"/>
</dbReference>
<evidence type="ECO:0000313" key="5">
    <source>
        <dbReference type="Proteomes" id="UP000219286"/>
    </source>
</evidence>
<reference evidence="4 5" key="1">
    <citation type="journal article" date="2015" name="Genome Announc.">
        <title>Genome sequence and annotation of Trichoderma parareesei, the ancestor of the cellulase producer Trichoderma reesei.</title>
        <authorList>
            <person name="Yang D."/>
            <person name="Pomraning K."/>
            <person name="Kopchinskiy A."/>
            <person name="Karimi Aghcheh R."/>
            <person name="Atanasova L."/>
            <person name="Chenthamara K."/>
            <person name="Baker S.E."/>
            <person name="Zhang R."/>
            <person name="Shen Q."/>
            <person name="Freitag M."/>
            <person name="Kubicek C.P."/>
            <person name="Druzhinina I.S."/>
        </authorList>
    </citation>
    <scope>NUCLEOTIDE SEQUENCE [LARGE SCALE GENOMIC DNA]</scope>
    <source>
        <strain evidence="4 5">CBS 125925</strain>
    </source>
</reference>
<feature type="region of interest" description="Disordered" evidence="3">
    <location>
        <begin position="1"/>
        <end position="35"/>
    </location>
</feature>
<feature type="compositionally biased region" description="Polar residues" evidence="3">
    <location>
        <begin position="24"/>
        <end position="35"/>
    </location>
</feature>
<evidence type="ECO:0000256" key="3">
    <source>
        <dbReference type="SAM" id="MobiDB-lite"/>
    </source>
</evidence>
<dbReference type="GO" id="GO:0000976">
    <property type="term" value="F:transcription cis-regulatory region binding"/>
    <property type="evidence" value="ECO:0007669"/>
    <property type="project" value="TreeGrafter"/>
</dbReference>
<organism evidence="4 5">
    <name type="scientific">Trichoderma parareesei</name>
    <name type="common">Filamentous fungus</name>
    <dbReference type="NCBI Taxonomy" id="858221"/>
    <lineage>
        <taxon>Eukaryota</taxon>
        <taxon>Fungi</taxon>
        <taxon>Dikarya</taxon>
        <taxon>Ascomycota</taxon>
        <taxon>Pezizomycotina</taxon>
        <taxon>Sordariomycetes</taxon>
        <taxon>Hypocreomycetidae</taxon>
        <taxon>Hypocreales</taxon>
        <taxon>Hypocreaceae</taxon>
        <taxon>Trichoderma</taxon>
    </lineage>
</organism>
<protein>
    <recommendedName>
        <fullName evidence="6">Zn2Cys6 transcriptional regulator</fullName>
    </recommendedName>
</protein>
<dbReference type="Proteomes" id="UP000219286">
    <property type="component" value="Unassembled WGS sequence"/>
</dbReference>
<dbReference type="EMBL" id="LFMI01000612">
    <property type="protein sequence ID" value="OTA05549.1"/>
    <property type="molecule type" value="Genomic_DNA"/>
</dbReference>
<dbReference type="InterPro" id="IPR021858">
    <property type="entry name" value="Fun_TF"/>
</dbReference>
<sequence length="409" mass="45430">MDSPWFSPRSTADRSGYAGEESLPANTSPDYALSTQDFSTPSTGWQLDDFVLDPGYVASREELRWLMLNTAQTAPSSPAHVDSFASEADQQGGETLSSAQHQTSHLLSQGRRVEYFKNYISQVAPWLDMFDSSRAFGMQVPLLAQTSPPLLCAILAISARQMERKEASNGTPTPQKSFDSLELYQESIRLLTPLLEAHDPAVIPICVMLCCLEMMSASARDWRRHLEGCAALFDAFQVHGFCGGLLQAVFWCHARMDLCGALMSDGTQSTIIPPIAWLPPGTNEANARQCFHKMQSPDMHANYAVYLCAKACELISDRTHHDELGVSNGCTAESLNEAINMPTQSPNAFKSHQYFSLLSLMRHMSSSDIERRQETRIPALASVVIDRNAAYPLRMPQPRQRRRAPLIKL</sequence>
<dbReference type="AlphaFoldDB" id="A0A2H2ZF50"/>
<feature type="compositionally biased region" description="Polar residues" evidence="3">
    <location>
        <begin position="88"/>
        <end position="102"/>
    </location>
</feature>
<gene>
    <name evidence="4" type="ORF">A9Z42_0062440</name>
</gene>
<dbReference type="Pfam" id="PF11951">
    <property type="entry name" value="Fungal_trans_2"/>
    <property type="match status" value="1"/>
</dbReference>
<feature type="region of interest" description="Disordered" evidence="3">
    <location>
        <begin position="76"/>
        <end position="102"/>
    </location>
</feature>
<proteinExistence type="predicted"/>
<dbReference type="GO" id="GO:0045944">
    <property type="term" value="P:positive regulation of transcription by RNA polymerase II"/>
    <property type="evidence" value="ECO:0007669"/>
    <property type="project" value="TreeGrafter"/>
</dbReference>
<name>A0A2H2ZF50_TRIPA</name>
<keyword evidence="5" id="KW-1185">Reference proteome</keyword>
<accession>A0A2H2ZF50</accession>
<comment type="caution">
    <text evidence="4">The sequence shown here is derived from an EMBL/GenBank/DDBJ whole genome shotgun (WGS) entry which is preliminary data.</text>
</comment>
<dbReference type="OrthoDB" id="415590at2759"/>
<dbReference type="PANTHER" id="PTHR37534">
    <property type="entry name" value="TRANSCRIPTIONAL ACTIVATOR PROTEIN UGA3"/>
    <property type="match status" value="1"/>
</dbReference>
<dbReference type="GO" id="GO:0003700">
    <property type="term" value="F:DNA-binding transcription factor activity"/>
    <property type="evidence" value="ECO:0007669"/>
    <property type="project" value="TreeGrafter"/>
</dbReference>
<evidence type="ECO:0000256" key="2">
    <source>
        <dbReference type="ARBA" id="ARBA00023242"/>
    </source>
</evidence>
<evidence type="ECO:0000256" key="1">
    <source>
        <dbReference type="ARBA" id="ARBA00004123"/>
    </source>
</evidence>
<keyword evidence="2" id="KW-0539">Nucleus</keyword>
<evidence type="ECO:0000313" key="4">
    <source>
        <dbReference type="EMBL" id="OTA05549.1"/>
    </source>
</evidence>